<evidence type="ECO:0000256" key="1">
    <source>
        <dbReference type="SAM" id="MobiDB-lite"/>
    </source>
</evidence>
<dbReference type="AlphaFoldDB" id="A0A239C7U9"/>
<feature type="region of interest" description="Disordered" evidence="1">
    <location>
        <begin position="80"/>
        <end position="104"/>
    </location>
</feature>
<evidence type="ECO:0000313" key="3">
    <source>
        <dbReference type="EMBL" id="SNS16180.1"/>
    </source>
</evidence>
<dbReference type="EMBL" id="FZOS01000002">
    <property type="protein sequence ID" value="SNS16180.1"/>
    <property type="molecule type" value="Genomic_DNA"/>
</dbReference>
<dbReference type="Pfam" id="PF20057">
    <property type="entry name" value="DUF6456"/>
    <property type="match status" value="1"/>
</dbReference>
<organism evidence="3 4">
    <name type="scientific">Edaphosphingomonas laterariae</name>
    <dbReference type="NCBI Taxonomy" id="861865"/>
    <lineage>
        <taxon>Bacteria</taxon>
        <taxon>Pseudomonadati</taxon>
        <taxon>Pseudomonadota</taxon>
        <taxon>Alphaproteobacteria</taxon>
        <taxon>Sphingomonadales</taxon>
        <taxon>Rhizorhabdaceae</taxon>
        <taxon>Edaphosphingomonas</taxon>
    </lineage>
</organism>
<evidence type="ECO:0000313" key="4">
    <source>
        <dbReference type="Proteomes" id="UP000198281"/>
    </source>
</evidence>
<proteinExistence type="predicted"/>
<reference evidence="4" key="1">
    <citation type="submission" date="2017-06" db="EMBL/GenBank/DDBJ databases">
        <authorList>
            <person name="Varghese N."/>
            <person name="Submissions S."/>
        </authorList>
    </citation>
    <scope>NUCLEOTIDE SEQUENCE [LARGE SCALE GENOMIC DNA]</scope>
    <source>
        <strain evidence="4">LNB2</strain>
    </source>
</reference>
<feature type="domain" description="DUF6456" evidence="2">
    <location>
        <begin position="108"/>
        <end position="237"/>
    </location>
</feature>
<name>A0A239C7U9_9SPHN</name>
<feature type="compositionally biased region" description="Basic and acidic residues" evidence="1">
    <location>
        <begin position="80"/>
        <end position="95"/>
    </location>
</feature>
<gene>
    <name evidence="3" type="ORF">SAMN06295912_10252</name>
</gene>
<sequence>MAIGAHGKRIIAALEEGRTAKRHAGGWRVGVLDAPDSLIDELARADLIEQMTGELRLTAAGRGFTARISRPGGANRLLTERALPRDGGEGREASGRARAARRPARSVTVNMAESPLGWLMARGLVSQRQFDAGERLRADWEMAGLGPRVTMRWDAAPVARGARGADAPLDPTLAQIAARRRFDGAIAAAGPGLSDICWRVVCAGDGLEAAERALAWPKRAGKLVLLLALDRVADFYGIA</sequence>
<evidence type="ECO:0000259" key="2">
    <source>
        <dbReference type="Pfam" id="PF20057"/>
    </source>
</evidence>
<dbReference type="InterPro" id="IPR045599">
    <property type="entry name" value="DUF6456"/>
</dbReference>
<protein>
    <recommendedName>
        <fullName evidence="2">DUF6456 domain-containing protein</fullName>
    </recommendedName>
</protein>
<dbReference type="Proteomes" id="UP000198281">
    <property type="component" value="Unassembled WGS sequence"/>
</dbReference>
<keyword evidence="4" id="KW-1185">Reference proteome</keyword>
<accession>A0A239C7U9</accession>